<accession>A0A0P9R433</accession>
<evidence type="ECO:0000313" key="1">
    <source>
        <dbReference type="EMBL" id="KPC47243.1"/>
    </source>
</evidence>
<evidence type="ECO:0000313" key="2">
    <source>
        <dbReference type="EMBL" id="RMQ15040.1"/>
    </source>
</evidence>
<dbReference type="Proteomes" id="UP000272471">
    <property type="component" value="Unassembled WGS sequence"/>
</dbReference>
<dbReference type="Proteomes" id="UP000037836">
    <property type="component" value="Unassembled WGS sequence"/>
</dbReference>
<reference evidence="1 3" key="1">
    <citation type="submission" date="2015-07" db="EMBL/GenBank/DDBJ databases">
        <authorList>
            <person name="O'Brien H.E."/>
            <person name="Thakur S."/>
            <person name="Gong Y."/>
            <person name="Wang P.W."/>
            <person name="Guttman D.S."/>
        </authorList>
    </citation>
    <scope>NUCLEOTIDE SEQUENCE [LARGE SCALE GENOMIC DNA]</scope>
    <source>
        <strain evidence="1 3">BR1</strain>
    </source>
</reference>
<organism evidence="2 4">
    <name type="scientific">Pseudomonas savastanoi pv. glycinea</name>
    <name type="common">Pseudomonas syringae pv. glycinea</name>
    <dbReference type="NCBI Taxonomy" id="318"/>
    <lineage>
        <taxon>Bacteria</taxon>
        <taxon>Pseudomonadati</taxon>
        <taxon>Pseudomonadota</taxon>
        <taxon>Gammaproteobacteria</taxon>
        <taxon>Pseudomonadales</taxon>
        <taxon>Pseudomonadaceae</taxon>
        <taxon>Pseudomonas</taxon>
    </lineage>
</organism>
<reference evidence="1 3" key="2">
    <citation type="submission" date="2015-10" db="EMBL/GenBank/DDBJ databases">
        <title>Comparative genomics and high-throughput reverse genetic screens identify a new phytobacterial MAMP and an Arabidopsis receptor required for immune elicitation.</title>
        <authorList>
            <person name="Mott G.A."/>
            <person name="Thakur S."/>
            <person name="Wang P.W."/>
            <person name="Desveaux D."/>
            <person name="Guttman D.S."/>
        </authorList>
    </citation>
    <scope>NUCLEOTIDE SEQUENCE [LARGE SCALE GENOMIC DNA]</scope>
    <source>
        <strain evidence="1 3">BR1</strain>
    </source>
</reference>
<proteinExistence type="predicted"/>
<dbReference type="AlphaFoldDB" id="A0A0P9R433"/>
<evidence type="ECO:0000313" key="3">
    <source>
        <dbReference type="Proteomes" id="UP000037836"/>
    </source>
</evidence>
<name>A0A0P9R433_PSESG</name>
<dbReference type="EMBL" id="RBQX01000183">
    <property type="protein sequence ID" value="RMQ15040.1"/>
    <property type="molecule type" value="Genomic_DNA"/>
</dbReference>
<reference evidence="2 4" key="3">
    <citation type="submission" date="2018-08" db="EMBL/GenBank/DDBJ databases">
        <title>Recombination of ecologically and evolutionarily significant loci maintains genetic cohesion in the Pseudomonas syringae species complex.</title>
        <authorList>
            <person name="Dillon M."/>
            <person name="Thakur S."/>
            <person name="Almeida R.N.D."/>
            <person name="Weir B.S."/>
            <person name="Guttman D.S."/>
        </authorList>
    </citation>
    <scope>NUCLEOTIDE SEQUENCE [LARGE SCALE GENOMIC DNA]</scope>
    <source>
        <strain evidence="2 4">ICMP 4182</strain>
    </source>
</reference>
<comment type="caution">
    <text evidence="2">The sequence shown here is derived from an EMBL/GenBank/DDBJ whole genome shotgun (WGS) entry which is preliminary data.</text>
</comment>
<protein>
    <submittedName>
        <fullName evidence="2">Uncharacterized protein</fullName>
    </submittedName>
</protein>
<evidence type="ECO:0000313" key="4">
    <source>
        <dbReference type="Proteomes" id="UP000272471"/>
    </source>
</evidence>
<keyword evidence="3" id="KW-1185">Reference proteome</keyword>
<dbReference type="RefSeq" id="WP_004660918.1">
    <property type="nucleotide sequence ID" value="NZ_LGLL01000020.1"/>
</dbReference>
<sequence length="110" mass="12249">MNLYSEHPALCGMNTEQLAELALYGLRYRALGAHNIDFSSPSRLDVYWTGERMVKQAVKISVKAFASGCPLASQRDGEAIGHLTALFNCGVINNAIYMEQWKRLNKTKPS</sequence>
<dbReference type="EMBL" id="LGLO01000010">
    <property type="protein sequence ID" value="KPC47243.1"/>
    <property type="molecule type" value="Genomic_DNA"/>
</dbReference>
<gene>
    <name evidence="1" type="ORF">AC496_5190</name>
    <name evidence="2" type="ORF">ALQ11_01051</name>
</gene>